<evidence type="ECO:0000313" key="5">
    <source>
        <dbReference type="EMBL" id="CAF2872099.1"/>
    </source>
</evidence>
<organism evidence="5 6">
    <name type="scientific">Lepeophtheirus salmonis</name>
    <name type="common">Salmon louse</name>
    <name type="synonym">Caligus salmonis</name>
    <dbReference type="NCBI Taxonomy" id="72036"/>
    <lineage>
        <taxon>Eukaryota</taxon>
        <taxon>Metazoa</taxon>
        <taxon>Ecdysozoa</taxon>
        <taxon>Arthropoda</taxon>
        <taxon>Crustacea</taxon>
        <taxon>Multicrustacea</taxon>
        <taxon>Hexanauplia</taxon>
        <taxon>Copepoda</taxon>
        <taxon>Siphonostomatoida</taxon>
        <taxon>Caligidae</taxon>
        <taxon>Lepeophtheirus</taxon>
    </lineage>
</organism>
<name>A0A7R8CRM8_LEPSM</name>
<keyword evidence="6" id="KW-1185">Reference proteome</keyword>
<keyword evidence="3" id="KW-0804">Transcription</keyword>
<evidence type="ECO:0000256" key="1">
    <source>
        <dbReference type="ARBA" id="ARBA00023015"/>
    </source>
</evidence>
<feature type="compositionally biased region" description="Basic and acidic residues" evidence="4">
    <location>
        <begin position="159"/>
        <end position="179"/>
    </location>
</feature>
<dbReference type="GO" id="GO:0046983">
    <property type="term" value="F:protein dimerization activity"/>
    <property type="evidence" value="ECO:0007669"/>
    <property type="project" value="InterPro"/>
</dbReference>
<sequence>MAKTKDNSIFSKWCTLDAGGKPAQYSIMNGRSLCENNESPCYSSNNEYAHGMINNENGWTNYHYESRGQDYGEHYHGPEDYRNGGVDYVLNENEPMLQQPNGELIGYNSYDNSNYGESHCTSVMLNGHSNGYHGPISSDTHYSKPEVYISSLGNKKSTSIRESRGSSKTPEERRLSREEKRRRRRASVKYRTAHASRERLRVEAFNGAFSTLRHLLPTLPPDKKLSKIEILRLAICYITYLDNVLG</sequence>
<dbReference type="InterPro" id="IPR036638">
    <property type="entry name" value="HLH_DNA-bd_sf"/>
</dbReference>
<dbReference type="CDD" id="cd11414">
    <property type="entry name" value="bHLH_TS_HEN"/>
    <property type="match status" value="1"/>
</dbReference>
<reference evidence="5" key="1">
    <citation type="submission" date="2021-02" db="EMBL/GenBank/DDBJ databases">
        <authorList>
            <person name="Bekaert M."/>
        </authorList>
    </citation>
    <scope>NUCLEOTIDE SEQUENCE</scope>
    <source>
        <strain evidence="5">IoA-00</strain>
    </source>
</reference>
<feature type="region of interest" description="Disordered" evidence="4">
    <location>
        <begin position="153"/>
        <end position="192"/>
    </location>
</feature>
<dbReference type="SUPFAM" id="SSF47459">
    <property type="entry name" value="HLH, helix-loop-helix DNA-binding domain"/>
    <property type="match status" value="1"/>
</dbReference>
<dbReference type="InterPro" id="IPR011598">
    <property type="entry name" value="bHLH_dom"/>
</dbReference>
<dbReference type="Gene3D" id="4.10.280.10">
    <property type="entry name" value="Helix-loop-helix DNA-binding domain"/>
    <property type="match status" value="1"/>
</dbReference>
<dbReference type="Pfam" id="PF00010">
    <property type="entry name" value="HLH"/>
    <property type="match status" value="1"/>
</dbReference>
<dbReference type="InterPro" id="IPR040238">
    <property type="entry name" value="TAL-like"/>
</dbReference>
<protein>
    <submittedName>
        <fullName evidence="5">NHLH</fullName>
    </submittedName>
</protein>
<evidence type="ECO:0000313" key="6">
    <source>
        <dbReference type="Proteomes" id="UP000675881"/>
    </source>
</evidence>
<dbReference type="EMBL" id="HG994581">
    <property type="protein sequence ID" value="CAF2872099.1"/>
    <property type="molecule type" value="Genomic_DNA"/>
</dbReference>
<dbReference type="OrthoDB" id="10067827at2759"/>
<dbReference type="PANTHER" id="PTHR13864:SF10">
    <property type="entry name" value="HELIX-LOOP-HELIX PROTEIN 2"/>
    <property type="match status" value="1"/>
</dbReference>
<accession>A0A7R8CRM8</accession>
<dbReference type="Proteomes" id="UP000675881">
    <property type="component" value="Chromosome 2"/>
</dbReference>
<evidence type="ECO:0000256" key="3">
    <source>
        <dbReference type="ARBA" id="ARBA00023163"/>
    </source>
</evidence>
<proteinExistence type="predicted"/>
<dbReference type="GO" id="GO:0000978">
    <property type="term" value="F:RNA polymerase II cis-regulatory region sequence-specific DNA binding"/>
    <property type="evidence" value="ECO:0007669"/>
    <property type="project" value="TreeGrafter"/>
</dbReference>
<keyword evidence="2" id="KW-0238">DNA-binding</keyword>
<evidence type="ECO:0000256" key="4">
    <source>
        <dbReference type="SAM" id="MobiDB-lite"/>
    </source>
</evidence>
<dbReference type="PROSITE" id="PS50888">
    <property type="entry name" value="BHLH"/>
    <property type="match status" value="1"/>
</dbReference>
<dbReference type="PANTHER" id="PTHR13864">
    <property type="entry name" value="T-CELL ACUTE LYMPHOCYTIC LEUKEMIA/STEM CELL LEUKEMIA-RELATED"/>
    <property type="match status" value="1"/>
</dbReference>
<keyword evidence="1" id="KW-0805">Transcription regulation</keyword>
<dbReference type="SMART" id="SM00353">
    <property type="entry name" value="HLH"/>
    <property type="match status" value="1"/>
</dbReference>
<dbReference type="GO" id="GO:0000981">
    <property type="term" value="F:DNA-binding transcription factor activity, RNA polymerase II-specific"/>
    <property type="evidence" value="ECO:0007669"/>
    <property type="project" value="InterPro"/>
</dbReference>
<evidence type="ECO:0000256" key="2">
    <source>
        <dbReference type="ARBA" id="ARBA00023125"/>
    </source>
</evidence>
<feature type="compositionally biased region" description="Basic residues" evidence="4">
    <location>
        <begin position="180"/>
        <end position="192"/>
    </location>
</feature>
<dbReference type="AlphaFoldDB" id="A0A7R8CRM8"/>
<gene>
    <name evidence="5" type="ORF">LSAA_6567</name>
</gene>